<proteinExistence type="predicted"/>
<organism evidence="3 4">
    <name type="scientific">Streptomyces xanthochromogenes</name>
    <dbReference type="NCBI Taxonomy" id="67384"/>
    <lineage>
        <taxon>Bacteria</taxon>
        <taxon>Bacillati</taxon>
        <taxon>Actinomycetota</taxon>
        <taxon>Actinomycetes</taxon>
        <taxon>Kitasatosporales</taxon>
        <taxon>Streptomycetaceae</taxon>
        <taxon>Streptomyces</taxon>
    </lineage>
</organism>
<dbReference type="InterPro" id="IPR046266">
    <property type="entry name" value="DUF6299"/>
</dbReference>
<feature type="chain" id="PRO_5046690614" description="DUF6299 domain-containing protein" evidence="1">
    <location>
        <begin position="28"/>
        <end position="149"/>
    </location>
</feature>
<protein>
    <recommendedName>
        <fullName evidence="2">DUF6299 domain-containing protein</fullName>
    </recommendedName>
</protein>
<name>A0ABQ2ZL69_9ACTN</name>
<dbReference type="EMBL" id="BMUU01000001">
    <property type="protein sequence ID" value="GGY19016.1"/>
    <property type="molecule type" value="Genomic_DNA"/>
</dbReference>
<accession>A0ABQ2ZL69</accession>
<evidence type="ECO:0000256" key="1">
    <source>
        <dbReference type="SAM" id="SignalP"/>
    </source>
</evidence>
<dbReference type="RefSeq" id="WP_190026273.1">
    <property type="nucleotide sequence ID" value="NZ_BMUU01000001.1"/>
</dbReference>
<evidence type="ECO:0000313" key="3">
    <source>
        <dbReference type="EMBL" id="GGY19016.1"/>
    </source>
</evidence>
<gene>
    <name evidence="3" type="ORF">GCM10010326_09820</name>
</gene>
<keyword evidence="1" id="KW-0732">Signal</keyword>
<dbReference type="Proteomes" id="UP000600946">
    <property type="component" value="Unassembled WGS sequence"/>
</dbReference>
<dbReference type="GeneID" id="96288991"/>
<dbReference type="Pfam" id="PF19816">
    <property type="entry name" value="DUF6299"/>
    <property type="match status" value="1"/>
</dbReference>
<evidence type="ECO:0000313" key="4">
    <source>
        <dbReference type="Proteomes" id="UP000600946"/>
    </source>
</evidence>
<keyword evidence="4" id="KW-1185">Reference proteome</keyword>
<sequence length="149" mass="14417">MRVCLFAAGAVAAAGALLGVTAGPAAAGSGTVTAGPTGTVSPDGTITLSGTYRCSAPSSPGPVLVSSSVGIGSADSGTVRYGMNGVAAQCDGAEHTWVNRGRLGSGPAPAAGPVDVQATLVQLIMRGGLPLPSLIAADRHQVDLRPAVQ</sequence>
<reference evidence="4" key="1">
    <citation type="journal article" date="2019" name="Int. J. Syst. Evol. Microbiol.">
        <title>The Global Catalogue of Microorganisms (GCM) 10K type strain sequencing project: providing services to taxonomists for standard genome sequencing and annotation.</title>
        <authorList>
            <consortium name="The Broad Institute Genomics Platform"/>
            <consortium name="The Broad Institute Genome Sequencing Center for Infectious Disease"/>
            <person name="Wu L."/>
            <person name="Ma J."/>
        </authorList>
    </citation>
    <scope>NUCLEOTIDE SEQUENCE [LARGE SCALE GENOMIC DNA]</scope>
    <source>
        <strain evidence="4">JCM 4594</strain>
    </source>
</reference>
<feature type="domain" description="DUF6299" evidence="2">
    <location>
        <begin position="30"/>
        <end position="144"/>
    </location>
</feature>
<comment type="caution">
    <text evidence="3">The sequence shown here is derived from an EMBL/GenBank/DDBJ whole genome shotgun (WGS) entry which is preliminary data.</text>
</comment>
<evidence type="ECO:0000259" key="2">
    <source>
        <dbReference type="Pfam" id="PF19816"/>
    </source>
</evidence>
<feature type="signal peptide" evidence="1">
    <location>
        <begin position="1"/>
        <end position="27"/>
    </location>
</feature>